<dbReference type="EMBL" id="JAMZEB010000002">
    <property type="protein sequence ID" value="MCP2354970.1"/>
    <property type="molecule type" value="Genomic_DNA"/>
</dbReference>
<keyword evidence="2" id="KW-0812">Transmembrane</keyword>
<accession>A0A9X2K0L2</accession>
<protein>
    <recommendedName>
        <fullName evidence="5">Rod shape-determining protein MreD</fullName>
    </recommendedName>
</protein>
<feature type="transmembrane region" description="Helical" evidence="2">
    <location>
        <begin position="109"/>
        <end position="135"/>
    </location>
</feature>
<keyword evidence="2" id="KW-1133">Transmembrane helix</keyword>
<sequence length="219" mass="21903">MSAVAVVLMVLLAPLVQVLVVNRSPWGGPDLVALAVVWLAVTRGPVRGCVAGLAAGLAADVTPPADGTVGRTALVLSLTGLLVGRWAAHPGRSREAGPAGWPREAGPAGVRPVVAAASGAALASVLQAVATVALGDAPLRSALGGPPSGFEGAPWWSGAALTLAWTAALGAAAGLLARRRSAGKGRSETAPSQVTPFRAEPRPAAPSRPESRRMGPRRV</sequence>
<dbReference type="Proteomes" id="UP001139648">
    <property type="component" value="Unassembled WGS sequence"/>
</dbReference>
<reference evidence="3" key="1">
    <citation type="submission" date="2022-06" db="EMBL/GenBank/DDBJ databases">
        <title>Sequencing the genomes of 1000 actinobacteria strains.</title>
        <authorList>
            <person name="Klenk H.-P."/>
        </authorList>
    </citation>
    <scope>NUCLEOTIDE SEQUENCE</scope>
    <source>
        <strain evidence="3">DSM 46694</strain>
    </source>
</reference>
<organism evidence="3 4">
    <name type="scientific">Nonomuraea thailandensis</name>
    <dbReference type="NCBI Taxonomy" id="1188745"/>
    <lineage>
        <taxon>Bacteria</taxon>
        <taxon>Bacillati</taxon>
        <taxon>Actinomycetota</taxon>
        <taxon>Actinomycetes</taxon>
        <taxon>Streptosporangiales</taxon>
        <taxon>Streptosporangiaceae</taxon>
        <taxon>Nonomuraea</taxon>
    </lineage>
</organism>
<feature type="transmembrane region" description="Helical" evidence="2">
    <location>
        <begin position="155"/>
        <end position="177"/>
    </location>
</feature>
<name>A0A9X2K0L2_9ACTN</name>
<evidence type="ECO:0000256" key="1">
    <source>
        <dbReference type="SAM" id="MobiDB-lite"/>
    </source>
</evidence>
<keyword evidence="4" id="KW-1185">Reference proteome</keyword>
<evidence type="ECO:0000256" key="2">
    <source>
        <dbReference type="SAM" id="Phobius"/>
    </source>
</evidence>
<proteinExistence type="predicted"/>
<gene>
    <name evidence="3" type="ORF">HD597_001990</name>
</gene>
<evidence type="ECO:0000313" key="4">
    <source>
        <dbReference type="Proteomes" id="UP001139648"/>
    </source>
</evidence>
<feature type="region of interest" description="Disordered" evidence="1">
    <location>
        <begin position="179"/>
        <end position="219"/>
    </location>
</feature>
<evidence type="ECO:0000313" key="3">
    <source>
        <dbReference type="EMBL" id="MCP2354970.1"/>
    </source>
</evidence>
<comment type="caution">
    <text evidence="3">The sequence shown here is derived from an EMBL/GenBank/DDBJ whole genome shotgun (WGS) entry which is preliminary data.</text>
</comment>
<keyword evidence="2" id="KW-0472">Membrane</keyword>
<dbReference type="RefSeq" id="WP_253741650.1">
    <property type="nucleotide sequence ID" value="NZ_BAABKA010000056.1"/>
</dbReference>
<dbReference type="AlphaFoldDB" id="A0A9X2K0L2"/>
<evidence type="ECO:0008006" key="5">
    <source>
        <dbReference type="Google" id="ProtNLM"/>
    </source>
</evidence>